<organism evidence="1 2">
    <name type="scientific">Fusarium redolens</name>
    <dbReference type="NCBI Taxonomy" id="48865"/>
    <lineage>
        <taxon>Eukaryota</taxon>
        <taxon>Fungi</taxon>
        <taxon>Dikarya</taxon>
        <taxon>Ascomycota</taxon>
        <taxon>Pezizomycotina</taxon>
        <taxon>Sordariomycetes</taxon>
        <taxon>Hypocreomycetidae</taxon>
        <taxon>Hypocreales</taxon>
        <taxon>Nectriaceae</taxon>
        <taxon>Fusarium</taxon>
        <taxon>Fusarium redolens species complex</taxon>
    </lineage>
</organism>
<gene>
    <name evidence="1" type="ORF">BKA55DRAFT_573890</name>
</gene>
<dbReference type="AlphaFoldDB" id="A0A9P9GTG5"/>
<dbReference type="GeneID" id="70223201"/>
<accession>A0A9P9GTG5</accession>
<protein>
    <submittedName>
        <fullName evidence="1">Uncharacterized protein</fullName>
    </submittedName>
</protein>
<dbReference type="RefSeq" id="XP_046047650.1">
    <property type="nucleotide sequence ID" value="XM_046193247.1"/>
</dbReference>
<sequence length="72" mass="8383">MKSTKLIKKEDLELKAQLFKDWKSTTHWPHCNLHPQAAPLRNDSIAPQVRGEPIIKPEITDQLQQFAEFKAF</sequence>
<dbReference type="EMBL" id="JAGMUX010000011">
    <property type="protein sequence ID" value="KAH7244427.1"/>
    <property type="molecule type" value="Genomic_DNA"/>
</dbReference>
<dbReference type="Proteomes" id="UP000720189">
    <property type="component" value="Unassembled WGS sequence"/>
</dbReference>
<keyword evidence="2" id="KW-1185">Reference proteome</keyword>
<evidence type="ECO:0000313" key="2">
    <source>
        <dbReference type="Proteomes" id="UP000720189"/>
    </source>
</evidence>
<name>A0A9P9GTG5_FUSRE</name>
<evidence type="ECO:0000313" key="1">
    <source>
        <dbReference type="EMBL" id="KAH7244427.1"/>
    </source>
</evidence>
<comment type="caution">
    <text evidence="1">The sequence shown here is derived from an EMBL/GenBank/DDBJ whole genome shotgun (WGS) entry which is preliminary data.</text>
</comment>
<proteinExistence type="predicted"/>
<reference evidence="1" key="1">
    <citation type="journal article" date="2021" name="Nat. Commun.">
        <title>Genetic determinants of endophytism in the Arabidopsis root mycobiome.</title>
        <authorList>
            <person name="Mesny F."/>
            <person name="Miyauchi S."/>
            <person name="Thiergart T."/>
            <person name="Pickel B."/>
            <person name="Atanasova L."/>
            <person name="Karlsson M."/>
            <person name="Huettel B."/>
            <person name="Barry K.W."/>
            <person name="Haridas S."/>
            <person name="Chen C."/>
            <person name="Bauer D."/>
            <person name="Andreopoulos W."/>
            <person name="Pangilinan J."/>
            <person name="LaButti K."/>
            <person name="Riley R."/>
            <person name="Lipzen A."/>
            <person name="Clum A."/>
            <person name="Drula E."/>
            <person name="Henrissat B."/>
            <person name="Kohler A."/>
            <person name="Grigoriev I.V."/>
            <person name="Martin F.M."/>
            <person name="Hacquard S."/>
        </authorList>
    </citation>
    <scope>NUCLEOTIDE SEQUENCE</scope>
    <source>
        <strain evidence="1">MPI-CAGE-AT-0023</strain>
    </source>
</reference>